<evidence type="ECO:0000256" key="1">
    <source>
        <dbReference type="ARBA" id="ARBA00023002"/>
    </source>
</evidence>
<dbReference type="Pfam" id="PF03807">
    <property type="entry name" value="F420_oxidored"/>
    <property type="match status" value="1"/>
</dbReference>
<name>A0A6M7TSC5_9HYPH</name>
<dbReference type="GO" id="GO:0016491">
    <property type="term" value="F:oxidoreductase activity"/>
    <property type="evidence" value="ECO:0007669"/>
    <property type="project" value="UniProtKB-KW"/>
</dbReference>
<dbReference type="Gene3D" id="3.40.50.720">
    <property type="entry name" value="NAD(P)-binding Rossmann-like Domain"/>
    <property type="match status" value="1"/>
</dbReference>
<dbReference type="Proteomes" id="UP000275530">
    <property type="component" value="Unassembled WGS sequence"/>
</dbReference>
<keyword evidence="1" id="KW-0560">Oxidoreductase</keyword>
<comment type="caution">
    <text evidence="2">The sequence shown here is derived from an EMBL/GenBank/DDBJ whole genome shotgun (WGS) entry which is preliminary data.</text>
</comment>
<dbReference type="InterPro" id="IPR051267">
    <property type="entry name" value="STEAP_metalloreductase"/>
</dbReference>
<organism evidence="2 3">
    <name type="scientific">Mesorhizobium jarvisii</name>
    <dbReference type="NCBI Taxonomy" id="1777867"/>
    <lineage>
        <taxon>Bacteria</taxon>
        <taxon>Pseudomonadati</taxon>
        <taxon>Pseudomonadota</taxon>
        <taxon>Alphaproteobacteria</taxon>
        <taxon>Hyphomicrobiales</taxon>
        <taxon>Phyllobacteriaceae</taxon>
        <taxon>Mesorhizobium</taxon>
    </lineage>
</organism>
<reference evidence="2 3" key="1">
    <citation type="submission" date="2018-09" db="EMBL/GenBank/DDBJ databases">
        <title>Mesorhizobium carmichaelinearum sp. nov. isolated from Carmichaelinea spp. root nodules in New Zealand.</title>
        <authorList>
            <person name="De Meyer S.E."/>
        </authorList>
    </citation>
    <scope>NUCLEOTIDE SEQUENCE [LARGE SCALE GENOMIC DNA]</scope>
    <source>
        <strain evidence="2 3">LMG 28313</strain>
    </source>
</reference>
<proteinExistence type="predicted"/>
<keyword evidence="3" id="KW-1185">Reference proteome</keyword>
<gene>
    <name evidence="2" type="ORF">D3242_29570</name>
</gene>
<evidence type="ECO:0000313" key="2">
    <source>
        <dbReference type="EMBL" id="RJT29200.1"/>
    </source>
</evidence>
<dbReference type="PANTHER" id="PTHR14239:SF10">
    <property type="entry name" value="REDUCTASE"/>
    <property type="match status" value="1"/>
</dbReference>
<protein>
    <submittedName>
        <fullName evidence="2">Uncharacterized protein</fullName>
    </submittedName>
</protein>
<dbReference type="SUPFAM" id="SSF51735">
    <property type="entry name" value="NAD(P)-binding Rossmann-fold domains"/>
    <property type="match status" value="1"/>
</dbReference>
<dbReference type="InterPro" id="IPR036291">
    <property type="entry name" value="NAD(P)-bd_dom_sf"/>
</dbReference>
<dbReference type="RefSeq" id="WP_032921199.1">
    <property type="nucleotide sequence ID" value="NZ_CP033507.1"/>
</dbReference>
<dbReference type="EMBL" id="QZXA01000016">
    <property type="protein sequence ID" value="RJT29200.1"/>
    <property type="molecule type" value="Genomic_DNA"/>
</dbReference>
<dbReference type="AlphaFoldDB" id="A0A6M7TSC5"/>
<accession>A0A6M7TSC5</accession>
<dbReference type="InterPro" id="IPR028939">
    <property type="entry name" value="P5C_Rdtase_cat_N"/>
</dbReference>
<evidence type="ECO:0000313" key="3">
    <source>
        <dbReference type="Proteomes" id="UP000275530"/>
    </source>
</evidence>
<dbReference type="PANTHER" id="PTHR14239">
    <property type="entry name" value="DUDULIN-RELATED"/>
    <property type="match status" value="1"/>
</dbReference>
<sequence length="209" mass="21195">MRIGVLGAGMIGGTVGRLWAQAGHEVSFGVRHPERLRSMLSGLGGKATAGSALDAVAGADVVLAAIPFRAWPGVAAEIGAALGDKVLLDATVPDPPRDGAFGDAALARKDGVAFAVALLLPRAKLVRAFSTVMWTTLQSQAHRAGDRIGIPLAGDDEEAVALAVRLASDAGFDPVVVGPLSQARRFDPGTAVFDSGMSGPQVRAALGVA</sequence>